<sequence>MATTSNDLPGNANTDAAPAPNAADIEINPTGSKAREAFAAARAKAGEQASGIKDQATGKARDYAAIGKDKTVEGLDSVSRLMDDAATTIDDKVGAQYGDYARKAASAVASVAGSLRSKDVDELLDDARGVVRKSPALAIGAAVAVGFVLARLVRSGTNHGVDKDKSA</sequence>
<keyword evidence="3" id="KW-1185">Reference proteome</keyword>
<protein>
    <recommendedName>
        <fullName evidence="4">Membrane-anchored ribosome-binding protein, inhibits growth in stationary phase, ElaB/YqjD/DUF883 family</fullName>
    </recommendedName>
</protein>
<evidence type="ECO:0000313" key="2">
    <source>
        <dbReference type="EMBL" id="SNS43704.1"/>
    </source>
</evidence>
<evidence type="ECO:0008006" key="4">
    <source>
        <dbReference type="Google" id="ProtNLM"/>
    </source>
</evidence>
<accession>A0A239EIJ5</accession>
<reference evidence="3" key="1">
    <citation type="submission" date="2017-06" db="EMBL/GenBank/DDBJ databases">
        <authorList>
            <person name="Varghese N."/>
            <person name="Submissions S."/>
        </authorList>
    </citation>
    <scope>NUCLEOTIDE SEQUENCE [LARGE SCALE GENOMIC DNA]</scope>
    <source>
        <strain evidence="3">LNB2</strain>
    </source>
</reference>
<feature type="compositionally biased region" description="Low complexity" evidence="1">
    <location>
        <begin position="11"/>
        <end position="24"/>
    </location>
</feature>
<dbReference type="Proteomes" id="UP000198281">
    <property type="component" value="Unassembled WGS sequence"/>
</dbReference>
<name>A0A239EIJ5_9SPHN</name>
<gene>
    <name evidence="2" type="ORF">SAMN06295912_106129</name>
</gene>
<dbReference type="EMBL" id="FZOS01000006">
    <property type="protein sequence ID" value="SNS43704.1"/>
    <property type="molecule type" value="Genomic_DNA"/>
</dbReference>
<dbReference type="RefSeq" id="WP_089219062.1">
    <property type="nucleotide sequence ID" value="NZ_FZOS01000006.1"/>
</dbReference>
<dbReference type="OrthoDB" id="7426580at2"/>
<dbReference type="AlphaFoldDB" id="A0A239EIJ5"/>
<evidence type="ECO:0000256" key="1">
    <source>
        <dbReference type="SAM" id="MobiDB-lite"/>
    </source>
</evidence>
<feature type="region of interest" description="Disordered" evidence="1">
    <location>
        <begin position="1"/>
        <end position="31"/>
    </location>
</feature>
<proteinExistence type="predicted"/>
<evidence type="ECO:0000313" key="3">
    <source>
        <dbReference type="Proteomes" id="UP000198281"/>
    </source>
</evidence>
<organism evidence="2 3">
    <name type="scientific">Edaphosphingomonas laterariae</name>
    <dbReference type="NCBI Taxonomy" id="861865"/>
    <lineage>
        <taxon>Bacteria</taxon>
        <taxon>Pseudomonadati</taxon>
        <taxon>Pseudomonadota</taxon>
        <taxon>Alphaproteobacteria</taxon>
        <taxon>Sphingomonadales</taxon>
        <taxon>Rhizorhabdaceae</taxon>
        <taxon>Edaphosphingomonas</taxon>
    </lineage>
</organism>